<protein>
    <recommendedName>
        <fullName evidence="5">DUF4083 domain-containing protein</fullName>
    </recommendedName>
</protein>
<sequence>MTFLWPTAIYQLIVLVLVILFFVSLCLFVNKMIKNSRETKASLKRLEEKMEIILEEIKNKN</sequence>
<dbReference type="RefSeq" id="WP_212981383.1">
    <property type="nucleotide sequence ID" value="NZ_AP025343.1"/>
</dbReference>
<dbReference type="AlphaFoldDB" id="A0A920CRS9"/>
<comment type="caution">
    <text evidence="3">The sequence shown here is derived from an EMBL/GenBank/DDBJ whole genome shotgun (WGS) entry which is preliminary data.</text>
</comment>
<gene>
    <name evidence="3" type="ORF">J34TS1_61510</name>
</gene>
<evidence type="ECO:0000256" key="1">
    <source>
        <dbReference type="SAM" id="Coils"/>
    </source>
</evidence>
<name>A0A920CRS9_9BACL</name>
<feature type="coiled-coil region" evidence="1">
    <location>
        <begin position="29"/>
        <end position="60"/>
    </location>
</feature>
<evidence type="ECO:0000313" key="3">
    <source>
        <dbReference type="EMBL" id="GIO51386.1"/>
    </source>
</evidence>
<keyword evidence="2" id="KW-0472">Membrane</keyword>
<accession>A0A920CRS9</accession>
<keyword evidence="2" id="KW-1133">Transmembrane helix</keyword>
<proteinExistence type="predicted"/>
<feature type="transmembrane region" description="Helical" evidence="2">
    <location>
        <begin position="12"/>
        <end position="30"/>
    </location>
</feature>
<dbReference type="Pfam" id="PF13314">
    <property type="entry name" value="DUF4083"/>
    <property type="match status" value="1"/>
</dbReference>
<dbReference type="InterPro" id="IPR025143">
    <property type="entry name" value="DUF4083"/>
</dbReference>
<dbReference type="EMBL" id="BORT01000052">
    <property type="protein sequence ID" value="GIO51386.1"/>
    <property type="molecule type" value="Genomic_DNA"/>
</dbReference>
<dbReference type="Proteomes" id="UP000682811">
    <property type="component" value="Unassembled WGS sequence"/>
</dbReference>
<reference evidence="3 4" key="1">
    <citation type="submission" date="2021-03" db="EMBL/GenBank/DDBJ databases">
        <title>Antimicrobial resistance genes in bacteria isolated from Japanese honey, and their potential for conferring macrolide and lincosamide resistance in the American foulbrood pathogen Paenibacillus larvae.</title>
        <authorList>
            <person name="Okamoto M."/>
            <person name="Kumagai M."/>
            <person name="Kanamori H."/>
            <person name="Takamatsu D."/>
        </authorList>
    </citation>
    <scope>NUCLEOTIDE SEQUENCE [LARGE SCALE GENOMIC DNA]</scope>
    <source>
        <strain evidence="3 4">J34TS1</strain>
    </source>
</reference>
<evidence type="ECO:0000313" key="4">
    <source>
        <dbReference type="Proteomes" id="UP000682811"/>
    </source>
</evidence>
<organism evidence="3 4">
    <name type="scientific">Paenibacillus azoreducens</name>
    <dbReference type="NCBI Taxonomy" id="116718"/>
    <lineage>
        <taxon>Bacteria</taxon>
        <taxon>Bacillati</taxon>
        <taxon>Bacillota</taxon>
        <taxon>Bacilli</taxon>
        <taxon>Bacillales</taxon>
        <taxon>Paenibacillaceae</taxon>
        <taxon>Paenibacillus</taxon>
    </lineage>
</organism>
<evidence type="ECO:0008006" key="5">
    <source>
        <dbReference type="Google" id="ProtNLM"/>
    </source>
</evidence>
<keyword evidence="2" id="KW-0812">Transmembrane</keyword>
<keyword evidence="4" id="KW-1185">Reference proteome</keyword>
<keyword evidence="1" id="KW-0175">Coiled coil</keyword>
<evidence type="ECO:0000256" key="2">
    <source>
        <dbReference type="SAM" id="Phobius"/>
    </source>
</evidence>